<keyword evidence="2" id="KW-1185">Reference proteome</keyword>
<dbReference type="RefSeq" id="WP_056974173.1">
    <property type="nucleotide sequence ID" value="NZ_AYZL01000006.1"/>
</dbReference>
<proteinExistence type="predicted"/>
<dbReference type="InterPro" id="IPR024499">
    <property type="entry name" value="Mbeg1-like"/>
</dbReference>
<evidence type="ECO:0000313" key="2">
    <source>
        <dbReference type="Proteomes" id="UP000051378"/>
    </source>
</evidence>
<evidence type="ECO:0008006" key="3">
    <source>
        <dbReference type="Google" id="ProtNLM"/>
    </source>
</evidence>
<sequence>MANYLDYLRFRGDLSIKQDPLNPIDSAILSALVYLPLDDIMKYRQSVPIGEVARLLLDNPLYCVDDLPEIEKTLLELLRRSPRFSSARITNWETKFNYNPAIQFAAMTVLFENKTAYIVFRGTDTTMVGWNEDMVMSYAPTINGQFLATLYLKQMSAKYPKRKLFVAGHSKGGNLAIFAATHLSMKIQERISYVYNLDGPGFEKNLLQNKRYKNIQHKILTFIPQGSIFGRMLDHNEPHIIVKSSTRNLLAQHVPDTWDIGRTNFIEMPEVTNGSIFIDKTLRRWVEEVPRSRRKLLWKAIFEAFEKADITDLSQLTDGKIQSAISFTKAFRGLDPKTKKLAIKVAVHLFHNARQNLDIIFPFL</sequence>
<gene>
    <name evidence="1" type="ORF">FC86_GL001221</name>
</gene>
<evidence type="ECO:0000313" key="1">
    <source>
        <dbReference type="EMBL" id="KRN04862.1"/>
    </source>
</evidence>
<dbReference type="Gene3D" id="3.40.50.1820">
    <property type="entry name" value="alpha/beta hydrolase"/>
    <property type="match status" value="1"/>
</dbReference>
<dbReference type="InterPro" id="IPR029058">
    <property type="entry name" value="AB_hydrolase_fold"/>
</dbReference>
<dbReference type="AlphaFoldDB" id="A0A0R2DLA3"/>
<dbReference type="Pfam" id="PF11187">
    <property type="entry name" value="Mbeg1-like"/>
    <property type="match status" value="1"/>
</dbReference>
<dbReference type="OrthoDB" id="9769481at2"/>
<protein>
    <recommendedName>
        <fullName evidence="3">DUF2974 domain-containing protein</fullName>
    </recommendedName>
</protein>
<comment type="caution">
    <text evidence="1">The sequence shown here is derived from an EMBL/GenBank/DDBJ whole genome shotgun (WGS) entry which is preliminary data.</text>
</comment>
<organism evidence="1 2">
    <name type="scientific">Holzapfeliella floricola DSM 23037 = JCM 16512</name>
    <dbReference type="NCBI Taxonomy" id="1423744"/>
    <lineage>
        <taxon>Bacteria</taxon>
        <taxon>Bacillati</taxon>
        <taxon>Bacillota</taxon>
        <taxon>Bacilli</taxon>
        <taxon>Lactobacillales</taxon>
        <taxon>Lactobacillaceae</taxon>
        <taxon>Holzapfeliella</taxon>
    </lineage>
</organism>
<dbReference type="EMBL" id="AYZL01000006">
    <property type="protein sequence ID" value="KRN04862.1"/>
    <property type="molecule type" value="Genomic_DNA"/>
</dbReference>
<dbReference type="PATRIC" id="fig|1423744.4.peg.1252"/>
<accession>A0A0R2DLA3</accession>
<dbReference type="Proteomes" id="UP000051378">
    <property type="component" value="Unassembled WGS sequence"/>
</dbReference>
<name>A0A0R2DLA3_9LACO</name>
<dbReference type="STRING" id="1423744.FC86_GL001221"/>
<dbReference type="SUPFAM" id="SSF53474">
    <property type="entry name" value="alpha/beta-Hydrolases"/>
    <property type="match status" value="1"/>
</dbReference>
<reference evidence="1 2" key="1">
    <citation type="journal article" date="2015" name="Genome Announc.">
        <title>Expanding the biotechnology potential of lactobacilli through comparative genomics of 213 strains and associated genera.</title>
        <authorList>
            <person name="Sun Z."/>
            <person name="Harris H.M."/>
            <person name="McCann A."/>
            <person name="Guo C."/>
            <person name="Argimon S."/>
            <person name="Zhang W."/>
            <person name="Yang X."/>
            <person name="Jeffery I.B."/>
            <person name="Cooney J.C."/>
            <person name="Kagawa T.F."/>
            <person name="Liu W."/>
            <person name="Song Y."/>
            <person name="Salvetti E."/>
            <person name="Wrobel A."/>
            <person name="Rasinkangas P."/>
            <person name="Parkhill J."/>
            <person name="Rea M.C."/>
            <person name="O'Sullivan O."/>
            <person name="Ritari J."/>
            <person name="Douillard F.P."/>
            <person name="Paul Ross R."/>
            <person name="Yang R."/>
            <person name="Briner A.E."/>
            <person name="Felis G.E."/>
            <person name="de Vos W.M."/>
            <person name="Barrangou R."/>
            <person name="Klaenhammer T.R."/>
            <person name="Caufield P.W."/>
            <person name="Cui Y."/>
            <person name="Zhang H."/>
            <person name="O'Toole P.W."/>
        </authorList>
    </citation>
    <scope>NUCLEOTIDE SEQUENCE [LARGE SCALE GENOMIC DNA]</scope>
    <source>
        <strain evidence="1 2">DSM 23037</strain>
    </source>
</reference>